<gene>
    <name evidence="1" type="ORF">B6F84_00135</name>
</gene>
<evidence type="ECO:0000313" key="2">
    <source>
        <dbReference type="Proteomes" id="UP000193404"/>
    </source>
</evidence>
<sequence length="132" mass="14978">MVEELSSTTQSTDYKSLGVQYICKIKEAYKGNNYGQLTKTLSRKIYEIIEDAIDNNKDLKSTIPDLAYLAARNGGLNQNTELGAFINEILRMINNNIRKEDIVSYLQGAVMAIYVIETAEDEEIDYKPLLCR</sequence>
<reference evidence="1 2" key="1">
    <citation type="submission" date="2017-03" db="EMBL/GenBank/DDBJ databases">
        <title>Sulfur activation and transportation mechanism of thermophilic Archaea Acidianus manzaensis YN-25.</title>
        <authorList>
            <person name="Ma Y."/>
            <person name="Yang Y."/>
            <person name="Xia J."/>
        </authorList>
    </citation>
    <scope>NUCLEOTIDE SEQUENCE [LARGE SCALE GENOMIC DNA]</scope>
    <source>
        <strain evidence="1 2">YN-25</strain>
    </source>
</reference>
<name>A0A1W6JWD8_9CREN</name>
<dbReference type="KEGG" id="aman:B6F84_00135"/>
<protein>
    <recommendedName>
        <fullName evidence="3">CRISPR type III-B/RAMP module-associated protein Cmr5</fullName>
    </recommendedName>
</protein>
<evidence type="ECO:0000313" key="1">
    <source>
        <dbReference type="EMBL" id="ARM74591.1"/>
    </source>
</evidence>
<dbReference type="STRING" id="282676.B6F84_00135"/>
<dbReference type="Proteomes" id="UP000193404">
    <property type="component" value="Chromosome"/>
</dbReference>
<keyword evidence="2" id="KW-1185">Reference proteome</keyword>
<proteinExistence type="predicted"/>
<accession>A0A1W6JWD8</accession>
<evidence type="ECO:0008006" key="3">
    <source>
        <dbReference type="Google" id="ProtNLM"/>
    </source>
</evidence>
<dbReference type="AlphaFoldDB" id="A0A1W6JWD8"/>
<dbReference type="EMBL" id="CP020477">
    <property type="protein sequence ID" value="ARM74591.1"/>
    <property type="molecule type" value="Genomic_DNA"/>
</dbReference>
<organism evidence="1 2">
    <name type="scientific">Acidianus manzaensis</name>
    <dbReference type="NCBI Taxonomy" id="282676"/>
    <lineage>
        <taxon>Archaea</taxon>
        <taxon>Thermoproteota</taxon>
        <taxon>Thermoprotei</taxon>
        <taxon>Sulfolobales</taxon>
        <taxon>Sulfolobaceae</taxon>
        <taxon>Acidianus</taxon>
    </lineage>
</organism>